<name>S8AMA3_PENO1</name>
<proteinExistence type="predicted"/>
<protein>
    <submittedName>
        <fullName evidence="1">Uncharacterized protein</fullName>
    </submittedName>
</protein>
<evidence type="ECO:0000313" key="2">
    <source>
        <dbReference type="Proteomes" id="UP000019376"/>
    </source>
</evidence>
<reference evidence="1 2" key="1">
    <citation type="journal article" date="2013" name="PLoS ONE">
        <title>Genomic and secretomic analyses reveal unique features of the lignocellulolytic enzyme system of Penicillium decumbens.</title>
        <authorList>
            <person name="Liu G."/>
            <person name="Zhang L."/>
            <person name="Wei X."/>
            <person name="Zou G."/>
            <person name="Qin Y."/>
            <person name="Ma L."/>
            <person name="Li J."/>
            <person name="Zheng H."/>
            <person name="Wang S."/>
            <person name="Wang C."/>
            <person name="Xun L."/>
            <person name="Zhao G.-P."/>
            <person name="Zhou Z."/>
            <person name="Qu Y."/>
        </authorList>
    </citation>
    <scope>NUCLEOTIDE SEQUENCE [LARGE SCALE GENOMIC DNA]</scope>
    <source>
        <strain evidence="2">114-2 / CGMCC 5302</strain>
    </source>
</reference>
<keyword evidence="2" id="KW-1185">Reference proteome</keyword>
<dbReference type="Proteomes" id="UP000019376">
    <property type="component" value="Unassembled WGS sequence"/>
</dbReference>
<dbReference type="HOGENOM" id="CLU_2740846_0_0_1"/>
<dbReference type="AlphaFoldDB" id="S8AMA3"/>
<accession>S8AMA3</accession>
<sequence>MAETNPPLSQTEDIASLFQQHKENEIRELSRRGGVSDGMECLQGRAVDGLSQALDIPLASHASEALYPSWD</sequence>
<organism evidence="1 2">
    <name type="scientific">Penicillium oxalicum (strain 114-2 / CGMCC 5302)</name>
    <name type="common">Penicillium decumbens</name>
    <dbReference type="NCBI Taxonomy" id="933388"/>
    <lineage>
        <taxon>Eukaryota</taxon>
        <taxon>Fungi</taxon>
        <taxon>Dikarya</taxon>
        <taxon>Ascomycota</taxon>
        <taxon>Pezizomycotina</taxon>
        <taxon>Eurotiomycetes</taxon>
        <taxon>Eurotiomycetidae</taxon>
        <taxon>Eurotiales</taxon>
        <taxon>Aspergillaceae</taxon>
        <taxon>Penicillium</taxon>
    </lineage>
</organism>
<evidence type="ECO:0000313" key="1">
    <source>
        <dbReference type="EMBL" id="EPS27003.1"/>
    </source>
</evidence>
<dbReference type="EMBL" id="KB644409">
    <property type="protein sequence ID" value="EPS27003.1"/>
    <property type="molecule type" value="Genomic_DNA"/>
</dbReference>
<gene>
    <name evidence="1" type="ORF">PDE_01944</name>
</gene>